<dbReference type="SUPFAM" id="SSF53335">
    <property type="entry name" value="S-adenosyl-L-methionine-dependent methyltransferases"/>
    <property type="match status" value="1"/>
</dbReference>
<evidence type="ECO:0000313" key="4">
    <source>
        <dbReference type="Proteomes" id="UP000002139"/>
    </source>
</evidence>
<dbReference type="CDD" id="cd02440">
    <property type="entry name" value="AdoMet_MTases"/>
    <property type="match status" value="1"/>
</dbReference>
<feature type="domain" description="Methyltransferase" evidence="2">
    <location>
        <begin position="71"/>
        <end position="168"/>
    </location>
</feature>
<dbReference type="HOGENOM" id="CLU_986612_0_0_7"/>
<reference evidence="3 4" key="1">
    <citation type="journal article" date="2007" name="Nat. Biotechnol.">
        <title>Complete genome sequence of the myxobacterium Sorangium cellulosum.</title>
        <authorList>
            <person name="Schneiker S."/>
            <person name="Perlova O."/>
            <person name="Kaiser O."/>
            <person name="Gerth K."/>
            <person name="Alici A."/>
            <person name="Altmeyer M.O."/>
            <person name="Bartels D."/>
            <person name="Bekel T."/>
            <person name="Beyer S."/>
            <person name="Bode E."/>
            <person name="Bode H.B."/>
            <person name="Bolten C.J."/>
            <person name="Choudhuri J.V."/>
            <person name="Doss S."/>
            <person name="Elnakady Y.A."/>
            <person name="Frank B."/>
            <person name="Gaigalat L."/>
            <person name="Goesmann A."/>
            <person name="Groeger C."/>
            <person name="Gross F."/>
            <person name="Jelsbak L."/>
            <person name="Jelsbak L."/>
            <person name="Kalinowski J."/>
            <person name="Kegler C."/>
            <person name="Knauber T."/>
            <person name="Konietzny S."/>
            <person name="Kopp M."/>
            <person name="Krause L."/>
            <person name="Krug D."/>
            <person name="Linke B."/>
            <person name="Mahmud T."/>
            <person name="Martinez-Arias R."/>
            <person name="McHardy A.C."/>
            <person name="Merai M."/>
            <person name="Meyer F."/>
            <person name="Mormann S."/>
            <person name="Munoz-Dorado J."/>
            <person name="Perez J."/>
            <person name="Pradella S."/>
            <person name="Rachid S."/>
            <person name="Raddatz G."/>
            <person name="Rosenau F."/>
            <person name="Rueckert C."/>
            <person name="Sasse F."/>
            <person name="Scharfe M."/>
            <person name="Schuster S.C."/>
            <person name="Suen G."/>
            <person name="Treuner-Lange A."/>
            <person name="Velicer G.J."/>
            <person name="Vorholter F.-J."/>
            <person name="Weissman K.J."/>
            <person name="Welch R.D."/>
            <person name="Wenzel S.C."/>
            <person name="Whitworth D.E."/>
            <person name="Wilhelm S."/>
            <person name="Wittmann C."/>
            <person name="Bloecker H."/>
            <person name="Puehler A."/>
            <person name="Mueller R."/>
        </authorList>
    </citation>
    <scope>NUCLEOTIDE SEQUENCE [LARGE SCALE GENOMIC DNA]</scope>
    <source>
        <strain evidence="4">So ce56</strain>
    </source>
</reference>
<dbReference type="Proteomes" id="UP000002139">
    <property type="component" value="Chromosome"/>
</dbReference>
<dbReference type="InterPro" id="IPR041698">
    <property type="entry name" value="Methyltransf_25"/>
</dbReference>
<dbReference type="KEGG" id="scl:sce1462"/>
<evidence type="ECO:0000256" key="1">
    <source>
        <dbReference type="SAM" id="MobiDB-lite"/>
    </source>
</evidence>
<sequence>MNPSPMSEPSQNAATPPAVRDADADHRFRESARRHGWDPDDPWVGGYATWEWRRSRHAYDDLFTSVRGKKVLEFGCHFGGTAVVLATLGAEVTALDVDPMYVELAQLNAERHGLSDRIRVHHVPDTTAMPFADREFELVSCNSVLEYVPPERLPAVQREIDRVLAPWGFIVILGTSNRLWPVECHSRRILMNYVPRLLRPLFPGRSIYSVFPWELRRGFGDYVDISQQDRGRLIVDLKAKMGLSRPRLMAFSATNRLLGPLGMHVGCVSPTITMVLQKRGEGGAGDG</sequence>
<dbReference type="GO" id="GO:0008168">
    <property type="term" value="F:methyltransferase activity"/>
    <property type="evidence" value="ECO:0007669"/>
    <property type="project" value="TreeGrafter"/>
</dbReference>
<organism evidence="3 4">
    <name type="scientific">Sorangium cellulosum (strain So ce56)</name>
    <name type="common">Polyangium cellulosum (strain So ce56)</name>
    <dbReference type="NCBI Taxonomy" id="448385"/>
    <lineage>
        <taxon>Bacteria</taxon>
        <taxon>Pseudomonadati</taxon>
        <taxon>Myxococcota</taxon>
        <taxon>Polyangia</taxon>
        <taxon>Polyangiales</taxon>
        <taxon>Polyangiaceae</taxon>
        <taxon>Sorangium</taxon>
    </lineage>
</organism>
<dbReference type="InterPro" id="IPR029063">
    <property type="entry name" value="SAM-dependent_MTases_sf"/>
</dbReference>
<dbReference type="Pfam" id="PF13649">
    <property type="entry name" value="Methyltransf_25"/>
    <property type="match status" value="1"/>
</dbReference>
<feature type="region of interest" description="Disordered" evidence="1">
    <location>
        <begin position="1"/>
        <end position="35"/>
    </location>
</feature>
<feature type="compositionally biased region" description="Basic and acidic residues" evidence="1">
    <location>
        <begin position="20"/>
        <end position="35"/>
    </location>
</feature>
<dbReference type="Gene3D" id="3.40.50.150">
    <property type="entry name" value="Vaccinia Virus protein VP39"/>
    <property type="match status" value="1"/>
</dbReference>
<evidence type="ECO:0000259" key="2">
    <source>
        <dbReference type="Pfam" id="PF13649"/>
    </source>
</evidence>
<dbReference type="PANTHER" id="PTHR43464:SF94">
    <property type="entry name" value="MALONYL-[ACYL-CARRIER PROTEIN] O-METHYLTRANSFERASE"/>
    <property type="match status" value="1"/>
</dbReference>
<dbReference type="EMBL" id="AM746676">
    <property type="protein sequence ID" value="CAN91620.1"/>
    <property type="molecule type" value="Genomic_DNA"/>
</dbReference>
<name>A9FC30_SORC5</name>
<keyword evidence="4" id="KW-1185">Reference proteome</keyword>
<protein>
    <recommendedName>
        <fullName evidence="2">Methyltransferase domain-containing protein</fullName>
    </recommendedName>
</protein>
<accession>A9FC30</accession>
<proteinExistence type="predicted"/>
<dbReference type="eggNOG" id="COG2226">
    <property type="taxonomic scope" value="Bacteria"/>
</dbReference>
<evidence type="ECO:0000313" key="3">
    <source>
        <dbReference type="EMBL" id="CAN91620.1"/>
    </source>
</evidence>
<dbReference type="AlphaFoldDB" id="A9FC30"/>
<feature type="compositionally biased region" description="Polar residues" evidence="1">
    <location>
        <begin position="1"/>
        <end position="14"/>
    </location>
</feature>
<gene>
    <name evidence="3" type="ordered locus">sce1462</name>
</gene>
<dbReference type="STRING" id="448385.sce1462"/>
<dbReference type="PANTHER" id="PTHR43464">
    <property type="entry name" value="METHYLTRANSFERASE"/>
    <property type="match status" value="1"/>
</dbReference>